<name>A0A498NZ20_LABRO</name>
<accession>A0A498NZ20</accession>
<evidence type="ECO:0000313" key="1">
    <source>
        <dbReference type="EMBL" id="RXN22443.1"/>
    </source>
</evidence>
<dbReference type="EMBL" id="QBIY01012592">
    <property type="protein sequence ID" value="RXN22443.1"/>
    <property type="molecule type" value="Genomic_DNA"/>
</dbReference>
<evidence type="ECO:0000313" key="3">
    <source>
        <dbReference type="Proteomes" id="UP000290572"/>
    </source>
</evidence>
<evidence type="ECO:0000313" key="2">
    <source>
        <dbReference type="EMBL" id="RXN37163.1"/>
    </source>
</evidence>
<reference evidence="2 3" key="1">
    <citation type="submission" date="2018-03" db="EMBL/GenBank/DDBJ databases">
        <title>Draft genome sequence of Rohu Carp (Labeo rohita).</title>
        <authorList>
            <person name="Das P."/>
            <person name="Kushwaha B."/>
            <person name="Joshi C.G."/>
            <person name="Kumar D."/>
            <person name="Nagpure N.S."/>
            <person name="Sahoo L."/>
            <person name="Das S.P."/>
            <person name="Bit A."/>
            <person name="Patnaik S."/>
            <person name="Meher P.K."/>
            <person name="Jayasankar P."/>
            <person name="Koringa P.G."/>
            <person name="Patel N.V."/>
            <person name="Hinsu A.T."/>
            <person name="Kumar R."/>
            <person name="Pandey M."/>
            <person name="Agarwal S."/>
            <person name="Srivastava S."/>
            <person name="Singh M."/>
            <person name="Iquebal M.A."/>
            <person name="Jaiswal S."/>
            <person name="Angadi U.B."/>
            <person name="Kumar N."/>
            <person name="Raza M."/>
            <person name="Shah T.M."/>
            <person name="Rai A."/>
            <person name="Jena J.K."/>
        </authorList>
    </citation>
    <scope>NUCLEOTIDE SEQUENCE [LARGE SCALE GENOMIC DNA]</scope>
    <source>
        <strain evidence="2">DASCIFA01</strain>
        <tissue evidence="2">Testis</tissue>
    </source>
</reference>
<dbReference type="Proteomes" id="UP000290572">
    <property type="component" value="Unassembled WGS sequence"/>
</dbReference>
<protein>
    <submittedName>
        <fullName evidence="2">Uncharacterized protein</fullName>
    </submittedName>
</protein>
<organism evidence="2 3">
    <name type="scientific">Labeo rohita</name>
    <name type="common">Indian major carp</name>
    <name type="synonym">Cyprinus rohita</name>
    <dbReference type="NCBI Taxonomy" id="84645"/>
    <lineage>
        <taxon>Eukaryota</taxon>
        <taxon>Metazoa</taxon>
        <taxon>Chordata</taxon>
        <taxon>Craniata</taxon>
        <taxon>Vertebrata</taxon>
        <taxon>Euteleostomi</taxon>
        <taxon>Actinopterygii</taxon>
        <taxon>Neopterygii</taxon>
        <taxon>Teleostei</taxon>
        <taxon>Ostariophysi</taxon>
        <taxon>Cypriniformes</taxon>
        <taxon>Cyprinidae</taxon>
        <taxon>Labeoninae</taxon>
        <taxon>Labeonini</taxon>
        <taxon>Labeo</taxon>
    </lineage>
</organism>
<proteinExistence type="predicted"/>
<dbReference type="EMBL" id="QBIY01006252">
    <property type="protein sequence ID" value="RXN37163.1"/>
    <property type="molecule type" value="Genomic_DNA"/>
</dbReference>
<comment type="caution">
    <text evidence="2">The sequence shown here is derived from an EMBL/GenBank/DDBJ whole genome shotgun (WGS) entry which is preliminary data.</text>
</comment>
<sequence length="167" mass="18809">MEKIEGSLQAKVTHVIMETRFACCLLIRSSTDRRGISGRLWTSSFSISGDGTHYLWQDDCGVALKICKICRRTPIISGKLGFWTIIVHLEDGGTEEVEDWLHKGNTDIFLTGQCISKLGQRLEEFVDGFQGVSVLPCWDEMSGFSVRRQDLRDGPLLLQDSFNHCLP</sequence>
<dbReference type="AlphaFoldDB" id="A0A498NZ20"/>
<keyword evidence="3" id="KW-1185">Reference proteome</keyword>
<gene>
    <name evidence="2" type="ORF">ROHU_002280</name>
    <name evidence="1" type="ORF">ROHU_006735</name>
</gene>